<gene>
    <name evidence="1" type="ORF">DW084_14090</name>
</gene>
<organism evidence="1 2">
    <name type="scientific">Enterococcus casseliflavus</name>
    <name type="common">Enterococcus flavescens</name>
    <dbReference type="NCBI Taxonomy" id="37734"/>
    <lineage>
        <taxon>Bacteria</taxon>
        <taxon>Bacillati</taxon>
        <taxon>Bacillota</taxon>
        <taxon>Bacilli</taxon>
        <taxon>Lactobacillales</taxon>
        <taxon>Enterococcaceae</taxon>
        <taxon>Enterococcus</taxon>
    </lineage>
</organism>
<accession>A0A415EPY5</accession>
<evidence type="ECO:0000313" key="1">
    <source>
        <dbReference type="EMBL" id="RHK05406.1"/>
    </source>
</evidence>
<evidence type="ECO:0000313" key="2">
    <source>
        <dbReference type="Proteomes" id="UP000286288"/>
    </source>
</evidence>
<name>A0A415EPY5_ENTCA</name>
<protein>
    <submittedName>
        <fullName evidence="1">Transposase</fullName>
    </submittedName>
</protein>
<dbReference type="Proteomes" id="UP000286288">
    <property type="component" value="Unassembled WGS sequence"/>
</dbReference>
<dbReference type="AlphaFoldDB" id="A0A415EPY5"/>
<comment type="caution">
    <text evidence="1">The sequence shown here is derived from an EMBL/GenBank/DDBJ whole genome shotgun (WGS) entry which is preliminary data.</text>
</comment>
<sequence length="31" mass="3462">MAKYSFGFKLAIVQEYLEGKNGLGYLAKKHG</sequence>
<dbReference type="EMBL" id="QRMZ01000020">
    <property type="protein sequence ID" value="RHK05406.1"/>
    <property type="molecule type" value="Genomic_DNA"/>
</dbReference>
<proteinExistence type="predicted"/>
<reference evidence="1 2" key="1">
    <citation type="submission" date="2018-08" db="EMBL/GenBank/DDBJ databases">
        <title>A genome reference for cultivated species of the human gut microbiota.</title>
        <authorList>
            <person name="Zou Y."/>
            <person name="Xue W."/>
            <person name="Luo G."/>
        </authorList>
    </citation>
    <scope>NUCLEOTIDE SEQUENCE [LARGE SCALE GENOMIC DNA]</scope>
    <source>
        <strain evidence="1 2">AF48-16</strain>
    </source>
</reference>